<dbReference type="EC" id="2.1.1.-" evidence="2"/>
<comment type="caution">
    <text evidence="2">The sequence shown here is derived from an EMBL/GenBank/DDBJ whole genome shotgun (WGS) entry which is preliminary data.</text>
</comment>
<dbReference type="EMBL" id="JBHSFN010000008">
    <property type="protein sequence ID" value="MFC4587237.1"/>
    <property type="molecule type" value="Genomic_DNA"/>
</dbReference>
<evidence type="ECO:0000256" key="1">
    <source>
        <dbReference type="SAM" id="MobiDB-lite"/>
    </source>
</evidence>
<dbReference type="PIRSF" id="PIRSF017393">
    <property type="entry name" value="MTase_SAV2177"/>
    <property type="match status" value="1"/>
</dbReference>
<feature type="region of interest" description="Disordered" evidence="1">
    <location>
        <begin position="1"/>
        <end position="25"/>
    </location>
</feature>
<organism evidence="2 3">
    <name type="scientific">Sphaerisporangium corydalis</name>
    <dbReference type="NCBI Taxonomy" id="1441875"/>
    <lineage>
        <taxon>Bacteria</taxon>
        <taxon>Bacillati</taxon>
        <taxon>Actinomycetota</taxon>
        <taxon>Actinomycetes</taxon>
        <taxon>Streptosporangiales</taxon>
        <taxon>Streptosporangiaceae</taxon>
        <taxon>Sphaerisporangium</taxon>
    </lineage>
</organism>
<gene>
    <name evidence="2" type="ORF">ACFO8L_14175</name>
</gene>
<evidence type="ECO:0000313" key="2">
    <source>
        <dbReference type="EMBL" id="MFC4587237.1"/>
    </source>
</evidence>
<evidence type="ECO:0000313" key="3">
    <source>
        <dbReference type="Proteomes" id="UP001595891"/>
    </source>
</evidence>
<protein>
    <submittedName>
        <fullName evidence="2">SAM-dependent methyltransferase</fullName>
        <ecNumber evidence="2">2.1.1.-</ecNumber>
    </submittedName>
</protein>
<sequence>MSDDHSPPPGQAVPQGAAPGGQGDDANIANGARIYDYLLGGKNNYVADRVAADRMIAENPGAPVTAKANRAFLGRAVRFLVEEAGIRQFLDVGAGLPTQQNVHEVAQRSAPDARVVYVDHDPVVVAHGQALLATSDAVTVIQADARRPADILDHPETCRLIDFSEPVAVLLVAVLHFVSDEEDPDGILARFAEVMAPGSHLAISHTVGESPAQVMAAAQRGFQGTGALLTPRTRPELRRFFQGFDILEPGLVRVAEWRPTIPPPPSSGNSPWVIVGGVGRKR</sequence>
<reference evidence="3" key="1">
    <citation type="journal article" date="2019" name="Int. J. Syst. Evol. Microbiol.">
        <title>The Global Catalogue of Microorganisms (GCM) 10K type strain sequencing project: providing services to taxonomists for standard genome sequencing and annotation.</title>
        <authorList>
            <consortium name="The Broad Institute Genomics Platform"/>
            <consortium name="The Broad Institute Genome Sequencing Center for Infectious Disease"/>
            <person name="Wu L."/>
            <person name="Ma J."/>
        </authorList>
    </citation>
    <scope>NUCLEOTIDE SEQUENCE [LARGE SCALE GENOMIC DNA]</scope>
    <source>
        <strain evidence="3">CCUG 49560</strain>
    </source>
</reference>
<dbReference type="Proteomes" id="UP001595891">
    <property type="component" value="Unassembled WGS sequence"/>
</dbReference>
<keyword evidence="3" id="KW-1185">Reference proteome</keyword>
<dbReference type="InterPro" id="IPR006764">
    <property type="entry name" value="SAM_dep_MeTrfase_SAV2177_type"/>
</dbReference>
<dbReference type="GO" id="GO:0008168">
    <property type="term" value="F:methyltransferase activity"/>
    <property type="evidence" value="ECO:0007669"/>
    <property type="project" value="UniProtKB-KW"/>
</dbReference>
<dbReference type="RefSeq" id="WP_262850671.1">
    <property type="nucleotide sequence ID" value="NZ_JANZYP010000113.1"/>
</dbReference>
<dbReference type="InterPro" id="IPR029063">
    <property type="entry name" value="SAM-dependent_MTases_sf"/>
</dbReference>
<dbReference type="SUPFAM" id="SSF53335">
    <property type="entry name" value="S-adenosyl-L-methionine-dependent methyltransferases"/>
    <property type="match status" value="1"/>
</dbReference>
<name>A0ABV9ECE7_9ACTN</name>
<keyword evidence="2" id="KW-0808">Transferase</keyword>
<dbReference type="GO" id="GO:0032259">
    <property type="term" value="P:methylation"/>
    <property type="evidence" value="ECO:0007669"/>
    <property type="project" value="UniProtKB-KW"/>
</dbReference>
<dbReference type="Gene3D" id="3.40.50.150">
    <property type="entry name" value="Vaccinia Virus protein VP39"/>
    <property type="match status" value="1"/>
</dbReference>
<keyword evidence="2" id="KW-0489">Methyltransferase</keyword>
<dbReference type="Pfam" id="PF04672">
    <property type="entry name" value="Methyltransf_19"/>
    <property type="match status" value="1"/>
</dbReference>
<proteinExistence type="predicted"/>
<accession>A0ABV9ECE7</accession>
<dbReference type="CDD" id="cd02440">
    <property type="entry name" value="AdoMet_MTases"/>
    <property type="match status" value="1"/>
</dbReference>